<keyword evidence="10" id="KW-1185">Reference proteome</keyword>
<dbReference type="GO" id="GO:0005576">
    <property type="term" value="C:extracellular region"/>
    <property type="evidence" value="ECO:0007669"/>
    <property type="project" value="TreeGrafter"/>
</dbReference>
<feature type="domain" description="L,D-TPase catalytic" evidence="8">
    <location>
        <begin position="335"/>
        <end position="459"/>
    </location>
</feature>
<keyword evidence="7" id="KW-0812">Transmembrane</keyword>
<dbReference type="InterPro" id="IPR022029">
    <property type="entry name" value="YoaR-like_PG-bd"/>
</dbReference>
<gene>
    <name evidence="9" type="ORF">GM612_11845</name>
</gene>
<name>A0A7X3C2Y1_9LACO</name>
<comment type="pathway">
    <text evidence="1 6">Cell wall biogenesis; peptidoglycan biosynthesis.</text>
</comment>
<organism evidence="9 10">
    <name type="scientific">Secundilactobacillus folii</name>
    <dbReference type="NCBI Taxonomy" id="2678357"/>
    <lineage>
        <taxon>Bacteria</taxon>
        <taxon>Bacillati</taxon>
        <taxon>Bacillota</taxon>
        <taxon>Bacilli</taxon>
        <taxon>Lactobacillales</taxon>
        <taxon>Lactobacillaceae</taxon>
        <taxon>Secundilactobacillus</taxon>
    </lineage>
</organism>
<dbReference type="PANTHER" id="PTHR30582">
    <property type="entry name" value="L,D-TRANSPEPTIDASE"/>
    <property type="match status" value="1"/>
</dbReference>
<feature type="active site" description="Proton donor/acceptor" evidence="6">
    <location>
        <position position="414"/>
    </location>
</feature>
<dbReference type="Proteomes" id="UP000466388">
    <property type="component" value="Unassembled WGS sequence"/>
</dbReference>
<keyword evidence="2" id="KW-0808">Transferase</keyword>
<dbReference type="GO" id="GO:0016740">
    <property type="term" value="F:transferase activity"/>
    <property type="evidence" value="ECO:0007669"/>
    <property type="project" value="UniProtKB-KW"/>
</dbReference>
<comment type="caution">
    <text evidence="9">The sequence shown here is derived from an EMBL/GenBank/DDBJ whole genome shotgun (WGS) entry which is preliminary data.</text>
</comment>
<dbReference type="GO" id="GO:0071555">
    <property type="term" value="P:cell wall organization"/>
    <property type="evidence" value="ECO:0007669"/>
    <property type="project" value="UniProtKB-UniRule"/>
</dbReference>
<dbReference type="Gene3D" id="3.10.20.800">
    <property type="match status" value="1"/>
</dbReference>
<evidence type="ECO:0000256" key="4">
    <source>
        <dbReference type="ARBA" id="ARBA00022984"/>
    </source>
</evidence>
<keyword evidence="3 6" id="KW-0133">Cell shape</keyword>
<evidence type="ECO:0000256" key="5">
    <source>
        <dbReference type="ARBA" id="ARBA00023316"/>
    </source>
</evidence>
<feature type="active site" description="Nucleophile" evidence="6">
    <location>
        <position position="435"/>
    </location>
</feature>
<evidence type="ECO:0000256" key="2">
    <source>
        <dbReference type="ARBA" id="ARBA00022679"/>
    </source>
</evidence>
<dbReference type="Pfam" id="PF03734">
    <property type="entry name" value="YkuD"/>
    <property type="match status" value="1"/>
</dbReference>
<evidence type="ECO:0000256" key="7">
    <source>
        <dbReference type="SAM" id="Phobius"/>
    </source>
</evidence>
<proteinExistence type="predicted"/>
<evidence type="ECO:0000256" key="6">
    <source>
        <dbReference type="PROSITE-ProRule" id="PRU01373"/>
    </source>
</evidence>
<evidence type="ECO:0000259" key="8">
    <source>
        <dbReference type="PROSITE" id="PS52029"/>
    </source>
</evidence>
<protein>
    <submittedName>
        <fullName evidence="9">L,D-transpeptidase family protein</fullName>
    </submittedName>
</protein>
<dbReference type="GO" id="GO:0018104">
    <property type="term" value="P:peptidoglycan-protein cross-linking"/>
    <property type="evidence" value="ECO:0007669"/>
    <property type="project" value="TreeGrafter"/>
</dbReference>
<dbReference type="GO" id="GO:0071972">
    <property type="term" value="F:peptidoglycan L,D-transpeptidase activity"/>
    <property type="evidence" value="ECO:0007669"/>
    <property type="project" value="TreeGrafter"/>
</dbReference>
<reference evidence="9 10" key="1">
    <citation type="submission" date="2019-11" db="EMBL/GenBank/DDBJ databases">
        <title>Lactobacillus sp. nov. CRM56-3, isolated from fermented tea leaves.</title>
        <authorList>
            <person name="Phuengjayaem S."/>
            <person name="Tanasupawat S."/>
        </authorList>
    </citation>
    <scope>NUCLEOTIDE SEQUENCE [LARGE SCALE GENOMIC DNA]</scope>
    <source>
        <strain evidence="9 10">CRM56-3</strain>
    </source>
</reference>
<evidence type="ECO:0000256" key="3">
    <source>
        <dbReference type="ARBA" id="ARBA00022960"/>
    </source>
</evidence>
<evidence type="ECO:0000313" key="10">
    <source>
        <dbReference type="Proteomes" id="UP000466388"/>
    </source>
</evidence>
<dbReference type="GO" id="GO:0008360">
    <property type="term" value="P:regulation of cell shape"/>
    <property type="evidence" value="ECO:0007669"/>
    <property type="project" value="UniProtKB-UniRule"/>
</dbReference>
<dbReference type="EMBL" id="WNJO01000025">
    <property type="protein sequence ID" value="MTV83310.1"/>
    <property type="molecule type" value="Genomic_DNA"/>
</dbReference>
<dbReference type="UniPathway" id="UPA00219"/>
<dbReference type="CDD" id="cd16913">
    <property type="entry name" value="YkuD_like"/>
    <property type="match status" value="1"/>
</dbReference>
<dbReference type="SUPFAM" id="SSF141523">
    <property type="entry name" value="L,D-transpeptidase catalytic domain-like"/>
    <property type="match status" value="1"/>
</dbReference>
<dbReference type="InterPro" id="IPR005490">
    <property type="entry name" value="LD_TPept_cat_dom"/>
</dbReference>
<dbReference type="InterPro" id="IPR038054">
    <property type="entry name" value="LD_TPept-like_central_sf"/>
</dbReference>
<evidence type="ECO:0000313" key="9">
    <source>
        <dbReference type="EMBL" id="MTV83310.1"/>
    </source>
</evidence>
<dbReference type="Gene3D" id="2.40.440.10">
    <property type="entry name" value="L,D-transpeptidase catalytic domain-like"/>
    <property type="match status" value="1"/>
</dbReference>
<sequence>MKHRSRWVSAGIIVIAILGIGYGWRTNHYTSHFLNGTEIGGVQVGGQTAQQAAETLQTKLANQEYRVSENGQTLTTFSSREAGLKVYSTSQLKTLMAKQNAYAWPVHTISASADDQKLSPSSLNSTDLNHLAAQVVAKAGKNRTKTHNAKIVYSNHAFSIQKPVYGTEINQTSVKNALENAVESHQTTISLKKAYVKPTVLANSKSLVAAKTKAEKLAKNKITYTITDHKVKVPSDTIASFLTTKNGQISTNNSRIQTYLTKLSYKYGTIHKARHFKTHSGRYVKVPAGLYGWSIKVTAETPKLAKTVLSGKTTTRTPVIQGSGYHKNGADIGSTYVEVSKAAQHMWIHKNGKIVISTDVDTGKPPKGTTPSGVWVVWSKQRNATLRGYNDNGTKYASPVSYWMPVDNTGVGIHDSPWQPRYGGTWYLTHGSHGCINTPPSVMKHVFATVPLETAVVIY</sequence>
<dbReference type="RefSeq" id="WP_155432569.1">
    <property type="nucleotide sequence ID" value="NZ_WNJO01000025.1"/>
</dbReference>
<dbReference type="AlphaFoldDB" id="A0A7X3C2Y1"/>
<keyword evidence="4 6" id="KW-0573">Peptidoglycan synthesis</keyword>
<dbReference type="PROSITE" id="PS52029">
    <property type="entry name" value="LD_TPASE"/>
    <property type="match status" value="1"/>
</dbReference>
<dbReference type="PANTHER" id="PTHR30582:SF33">
    <property type="entry name" value="EXPORTED PROTEIN"/>
    <property type="match status" value="1"/>
</dbReference>
<keyword evidence="7" id="KW-1133">Transmembrane helix</keyword>
<keyword evidence="7" id="KW-0472">Membrane</keyword>
<accession>A0A7X3C2Y1</accession>
<dbReference type="Pfam" id="PF12229">
    <property type="entry name" value="PG_binding_4"/>
    <property type="match status" value="1"/>
</dbReference>
<dbReference type="SUPFAM" id="SSF143985">
    <property type="entry name" value="L,D-transpeptidase pre-catalytic domain-like"/>
    <property type="match status" value="1"/>
</dbReference>
<dbReference type="InterPro" id="IPR050979">
    <property type="entry name" value="LD-transpeptidase"/>
</dbReference>
<keyword evidence="5 6" id="KW-0961">Cell wall biogenesis/degradation</keyword>
<evidence type="ECO:0000256" key="1">
    <source>
        <dbReference type="ARBA" id="ARBA00004752"/>
    </source>
</evidence>
<dbReference type="InterPro" id="IPR038063">
    <property type="entry name" value="Transpep_catalytic_dom"/>
</dbReference>
<feature type="transmembrane region" description="Helical" evidence="7">
    <location>
        <begin position="7"/>
        <end position="24"/>
    </location>
</feature>